<reference evidence="16" key="2">
    <citation type="submission" date="2025-08" db="UniProtKB">
        <authorList>
            <consortium name="Ensembl"/>
        </authorList>
    </citation>
    <scope>IDENTIFICATION</scope>
</reference>
<dbReference type="SUPFAM" id="SSF144270">
    <property type="entry name" value="Eferin C-derminal domain-like"/>
    <property type="match status" value="1"/>
</dbReference>
<dbReference type="InterPro" id="IPR019018">
    <property type="entry name" value="Rab-bd_FIP-RBD"/>
</dbReference>
<dbReference type="GO" id="GO:0051301">
    <property type="term" value="P:cell division"/>
    <property type="evidence" value="ECO:0007669"/>
    <property type="project" value="UniProtKB-KW"/>
</dbReference>
<keyword evidence="7" id="KW-0967">Endosome</keyword>
<dbReference type="Ensembl" id="ENSTRUT00000073929.1">
    <property type="protein sequence ID" value="ENSTRUP00000069309.1"/>
    <property type="gene ID" value="ENSTRUG00000010508.3"/>
</dbReference>
<dbReference type="PROSITE" id="PS51511">
    <property type="entry name" value="FIP_RBD"/>
    <property type="match status" value="1"/>
</dbReference>
<evidence type="ECO:0000256" key="3">
    <source>
        <dbReference type="ARBA" id="ARBA00004626"/>
    </source>
</evidence>
<keyword evidence="8 12" id="KW-0175">Coiled coil</keyword>
<dbReference type="SUPFAM" id="SSF47473">
    <property type="entry name" value="EF-hand"/>
    <property type="match status" value="1"/>
</dbReference>
<dbReference type="GO" id="GO:0032154">
    <property type="term" value="C:cleavage furrow"/>
    <property type="evidence" value="ECO:0007669"/>
    <property type="project" value="UniProtKB-SubCell"/>
</dbReference>
<evidence type="ECO:0000256" key="12">
    <source>
        <dbReference type="SAM" id="Coils"/>
    </source>
</evidence>
<dbReference type="PANTHER" id="PTHR15726:SF5">
    <property type="entry name" value="RAB11 FAMILY-INTERACTING PROTEIN 4"/>
    <property type="match status" value="1"/>
</dbReference>
<keyword evidence="17" id="KW-1185">Reference proteome</keyword>
<evidence type="ECO:0000256" key="4">
    <source>
        <dbReference type="ARBA" id="ARBA00004654"/>
    </source>
</evidence>
<dbReference type="GO" id="GO:0030139">
    <property type="term" value="C:endocytic vesicle"/>
    <property type="evidence" value="ECO:0007669"/>
    <property type="project" value="TreeGrafter"/>
</dbReference>
<dbReference type="InterPro" id="IPR002048">
    <property type="entry name" value="EF_hand_dom"/>
</dbReference>
<dbReference type="InterPro" id="IPR037245">
    <property type="entry name" value="FIP-RBD_C_sf"/>
</dbReference>
<feature type="region of interest" description="Disordered" evidence="13">
    <location>
        <begin position="165"/>
        <end position="198"/>
    </location>
</feature>
<evidence type="ECO:0000256" key="1">
    <source>
        <dbReference type="ARBA" id="ARBA00004214"/>
    </source>
</evidence>
<dbReference type="Pfam" id="PF25450">
    <property type="entry name" value="Rab11-FIP3"/>
    <property type="match status" value="1"/>
</dbReference>
<keyword evidence="9" id="KW-0472">Membrane</keyword>
<dbReference type="GO" id="GO:0055038">
    <property type="term" value="C:recycling endosome membrane"/>
    <property type="evidence" value="ECO:0007669"/>
    <property type="project" value="UniProtKB-SubCell"/>
</dbReference>
<gene>
    <name evidence="16" type="primary">rab11fip4a</name>
</gene>
<dbReference type="Pfam" id="PF09457">
    <property type="entry name" value="RBD-FIP"/>
    <property type="match status" value="1"/>
</dbReference>
<dbReference type="Proteomes" id="UP000005226">
    <property type="component" value="Chromosome 5"/>
</dbReference>
<evidence type="ECO:0000256" key="2">
    <source>
        <dbReference type="ARBA" id="ARBA00004541"/>
    </source>
</evidence>
<sequence>MEGRVFSDQEQLLQFLRRLKEVFDVCDEDADGYIRVEHLEDLGLRFGQGDEVKKLTKCLDPNAHGRINFKDFCHGVFAIKGKYPPVIMCTRSYPECGGYNDGADGECDMDSTLVSSFIIWGEFSCFVYRKTLYILIFNPSQMTCSTSASVISGEEQFEDYGESEDVEFTPSSPCPEEDTRTNGFSDLGSSLPSSAGHTPQKMRHLYNSELLDIYCSQCCKKVNLLNDLEARLRNLKANSPNRKISSTAFGRQLFQANQSVFGSSQGSSTEDLFTDSIDSCDLDITDKVSYLEKKVTELESDSLANSDLKSKLKQANTHLVHRVHELEEQVKDAETKADQVLVEEAKRHREAYSKIERDRNLEIDLLCNRLQQLEEENGKMKINVCRLKSQTEKLDQEKQRMTDKLEDTSLRLKDEMDLYRKIMDKLWHNRHEFQKEKESMQELIDDLRRELEYLQCFKLEMEHPGQGKGLSEFNARTREMEMENEVKRLKQENYKLRDQNDDLNAQILSLSLYEACFPVKTKAQCLAAEIDNASRDELVDALKEQEEINLRLRQYMDKIILAILDHNPSILEIKT</sequence>
<feature type="coiled-coil region" evidence="12">
    <location>
        <begin position="479"/>
        <end position="506"/>
    </location>
</feature>
<feature type="coiled-coil region" evidence="12">
    <location>
        <begin position="309"/>
        <end position="450"/>
    </location>
</feature>
<dbReference type="GeneTree" id="ENSGT00440000033742"/>
<evidence type="ECO:0000256" key="10">
    <source>
        <dbReference type="ARBA" id="ARBA00023306"/>
    </source>
</evidence>
<dbReference type="Gene3D" id="1.10.238.10">
    <property type="entry name" value="EF-hand"/>
    <property type="match status" value="1"/>
</dbReference>
<keyword evidence="5" id="KW-0813">Transport</keyword>
<dbReference type="GO" id="GO:0005509">
    <property type="term" value="F:calcium ion binding"/>
    <property type="evidence" value="ECO:0007669"/>
    <property type="project" value="InterPro"/>
</dbReference>
<dbReference type="FunFam" id="1.20.5.2440:FF:000001">
    <property type="entry name" value="RAB11 family interacting protein 4"/>
    <property type="match status" value="1"/>
</dbReference>
<evidence type="ECO:0000313" key="17">
    <source>
        <dbReference type="Proteomes" id="UP000005226"/>
    </source>
</evidence>
<dbReference type="GO" id="GO:0032456">
    <property type="term" value="P:endocytic recycling"/>
    <property type="evidence" value="ECO:0007669"/>
    <property type="project" value="TreeGrafter"/>
</dbReference>
<evidence type="ECO:0000313" key="16">
    <source>
        <dbReference type="Ensembl" id="ENSTRUP00000069309.1"/>
    </source>
</evidence>
<dbReference type="InterPro" id="IPR051977">
    <property type="entry name" value="Rab11-interacting_regulator"/>
</dbReference>
<dbReference type="PANTHER" id="PTHR15726">
    <property type="entry name" value="RAB11-FAMILY INTERACTING PROTEIN"/>
    <property type="match status" value="1"/>
</dbReference>
<name>A0A674N7V3_TAKRU</name>
<feature type="domain" description="EF-hand" evidence="14">
    <location>
        <begin position="14"/>
        <end position="49"/>
    </location>
</feature>
<organism evidence="16 17">
    <name type="scientific">Takifugu rubripes</name>
    <name type="common">Japanese pufferfish</name>
    <name type="synonym">Fugu rubripes</name>
    <dbReference type="NCBI Taxonomy" id="31033"/>
    <lineage>
        <taxon>Eukaryota</taxon>
        <taxon>Metazoa</taxon>
        <taxon>Chordata</taxon>
        <taxon>Craniata</taxon>
        <taxon>Vertebrata</taxon>
        <taxon>Euteleostomi</taxon>
        <taxon>Actinopterygii</taxon>
        <taxon>Neopterygii</taxon>
        <taxon>Teleostei</taxon>
        <taxon>Neoteleostei</taxon>
        <taxon>Acanthomorphata</taxon>
        <taxon>Eupercaria</taxon>
        <taxon>Tetraodontiformes</taxon>
        <taxon>Tetradontoidea</taxon>
        <taxon>Tetraodontidae</taxon>
        <taxon>Takifugu</taxon>
    </lineage>
</organism>
<keyword evidence="11" id="KW-0968">Cytoplasmic vesicle</keyword>
<dbReference type="SMART" id="SM00054">
    <property type="entry name" value="EFh"/>
    <property type="match status" value="2"/>
</dbReference>
<dbReference type="InterPro" id="IPR057316">
    <property type="entry name" value="Rab11-FIP3/4_dom"/>
</dbReference>
<accession>A0A674N7V3</accession>
<keyword evidence="10" id="KW-0131">Cell cycle</keyword>
<reference evidence="16 17" key="1">
    <citation type="journal article" date="2011" name="Genome Biol. Evol.">
        <title>Integration of the genetic map and genome assembly of fugu facilitates insights into distinct features of genome evolution in teleosts and mammals.</title>
        <authorList>
            <person name="Kai W."/>
            <person name="Kikuchi K."/>
            <person name="Tohari S."/>
            <person name="Chew A.K."/>
            <person name="Tay A."/>
            <person name="Fujiwara A."/>
            <person name="Hosoya S."/>
            <person name="Suetake H."/>
            <person name="Naruse K."/>
            <person name="Brenner S."/>
            <person name="Suzuki Y."/>
            <person name="Venkatesh B."/>
        </authorList>
    </citation>
    <scope>NUCLEOTIDE SEQUENCE [LARGE SCALE GENOMIC DNA]</scope>
</reference>
<evidence type="ECO:0000256" key="8">
    <source>
        <dbReference type="ARBA" id="ARBA00023054"/>
    </source>
</evidence>
<evidence type="ECO:0000256" key="6">
    <source>
        <dbReference type="ARBA" id="ARBA00022618"/>
    </source>
</evidence>
<protein>
    <submittedName>
        <fullName evidence="16">RAB11 family interacting protein 4 (class II) a</fullName>
    </submittedName>
</protein>
<evidence type="ECO:0000259" key="14">
    <source>
        <dbReference type="PROSITE" id="PS50222"/>
    </source>
</evidence>
<comment type="subcellular location">
    <subcellularLocation>
        <location evidence="3">Cleavage furrow</location>
    </subcellularLocation>
    <subcellularLocation>
        <location evidence="2">Cytoplasmic vesicle</location>
    </subcellularLocation>
    <subcellularLocation>
        <location evidence="1">Midbody</location>
    </subcellularLocation>
    <subcellularLocation>
        <location evidence="4">Recycling endosome membrane</location>
        <topology evidence="4">Peripheral membrane protein</topology>
    </subcellularLocation>
</comment>
<evidence type="ECO:0000256" key="11">
    <source>
        <dbReference type="ARBA" id="ARBA00023329"/>
    </source>
</evidence>
<reference evidence="16" key="3">
    <citation type="submission" date="2025-09" db="UniProtKB">
        <authorList>
            <consortium name="Ensembl"/>
        </authorList>
    </citation>
    <scope>IDENTIFICATION</scope>
</reference>
<proteinExistence type="predicted"/>
<dbReference type="Pfam" id="PF13499">
    <property type="entry name" value="EF-hand_7"/>
    <property type="match status" value="1"/>
</dbReference>
<evidence type="ECO:0000256" key="13">
    <source>
        <dbReference type="SAM" id="MobiDB-lite"/>
    </source>
</evidence>
<dbReference type="InterPro" id="IPR011992">
    <property type="entry name" value="EF-hand-dom_pair"/>
</dbReference>
<dbReference type="GO" id="GO:0030496">
    <property type="term" value="C:midbody"/>
    <property type="evidence" value="ECO:0007669"/>
    <property type="project" value="UniProtKB-SubCell"/>
</dbReference>
<evidence type="ECO:0000256" key="5">
    <source>
        <dbReference type="ARBA" id="ARBA00022448"/>
    </source>
</evidence>
<feature type="compositionally biased region" description="Polar residues" evidence="13">
    <location>
        <begin position="181"/>
        <end position="197"/>
    </location>
</feature>
<evidence type="ECO:0000256" key="7">
    <source>
        <dbReference type="ARBA" id="ARBA00022753"/>
    </source>
</evidence>
<dbReference type="Gene3D" id="1.20.5.2440">
    <property type="match status" value="1"/>
</dbReference>
<dbReference type="GO" id="GO:0032465">
    <property type="term" value="P:regulation of cytokinesis"/>
    <property type="evidence" value="ECO:0007669"/>
    <property type="project" value="TreeGrafter"/>
</dbReference>
<dbReference type="AlphaFoldDB" id="A0A674N7V3"/>
<keyword evidence="6" id="KW-0132">Cell division</keyword>
<feature type="domain" description="FIP-RBD" evidence="15">
    <location>
        <begin position="512"/>
        <end position="574"/>
    </location>
</feature>
<evidence type="ECO:0000259" key="15">
    <source>
        <dbReference type="PROSITE" id="PS51511"/>
    </source>
</evidence>
<evidence type="ECO:0000256" key="9">
    <source>
        <dbReference type="ARBA" id="ARBA00023136"/>
    </source>
</evidence>
<dbReference type="PROSITE" id="PS50222">
    <property type="entry name" value="EF_HAND_2"/>
    <property type="match status" value="1"/>
</dbReference>